<gene>
    <name evidence="3" type="ORF">NA56DRAFT_653153</name>
</gene>
<dbReference type="PANTHER" id="PTHR37792">
    <property type="entry name" value="RIBONUCLEASE MRP PROTEIN SUBUNIT RMP1"/>
    <property type="match status" value="1"/>
</dbReference>
<feature type="region of interest" description="Disordered" evidence="1">
    <location>
        <begin position="202"/>
        <end position="250"/>
    </location>
</feature>
<dbReference type="GO" id="GO:0000466">
    <property type="term" value="P:maturation of 5.8S rRNA from tricistronic rRNA transcript (SSU-rRNA, 5.8S rRNA, LSU-rRNA)"/>
    <property type="evidence" value="ECO:0007669"/>
    <property type="project" value="TreeGrafter"/>
</dbReference>
<dbReference type="InterPro" id="IPR047204">
    <property type="entry name" value="RMP1_RBD"/>
</dbReference>
<dbReference type="OrthoDB" id="5414547at2759"/>
<dbReference type="GO" id="GO:0000294">
    <property type="term" value="P:nuclear-transcribed mRNA catabolic process, RNase MRP-dependent"/>
    <property type="evidence" value="ECO:0007669"/>
    <property type="project" value="TreeGrafter"/>
</dbReference>
<dbReference type="GO" id="GO:0042134">
    <property type="term" value="F:rRNA primary transcript binding"/>
    <property type="evidence" value="ECO:0007669"/>
    <property type="project" value="InterPro"/>
</dbReference>
<sequence length="257" mass="29375">MSSPKESLISAQQLLHLTHHRNKNQHRLSKWYKAFSILRRQITKLVTELETLETAELYSSKRKTDEKESKYVTAAREKVEKRVRFLREWVLEDCYLAFSNLVADNQYSALGLVLVGCLARVKSVIRQLVKDEKIKGADSVAEAEGDVVMEHGTGENERQDDLGEVVDRREIFGNLEGLLDDDEVSGDEQEMLEEQIALEATEETQRITISKQGKKKRTGPLMDRDESLRKATATPTKPPKKKRKKGDAFDDLFSKLI</sequence>
<dbReference type="STRING" id="1745343.A0A2J6QQB3"/>
<organism evidence="3 4">
    <name type="scientific">Hyaloscypha hepaticicola</name>
    <dbReference type="NCBI Taxonomy" id="2082293"/>
    <lineage>
        <taxon>Eukaryota</taxon>
        <taxon>Fungi</taxon>
        <taxon>Dikarya</taxon>
        <taxon>Ascomycota</taxon>
        <taxon>Pezizomycotina</taxon>
        <taxon>Leotiomycetes</taxon>
        <taxon>Helotiales</taxon>
        <taxon>Hyaloscyphaceae</taxon>
        <taxon>Hyaloscypha</taxon>
    </lineage>
</organism>
<evidence type="ECO:0000313" key="3">
    <source>
        <dbReference type="EMBL" id="PMD28442.1"/>
    </source>
</evidence>
<dbReference type="GO" id="GO:0000172">
    <property type="term" value="C:ribonuclease MRP complex"/>
    <property type="evidence" value="ECO:0007669"/>
    <property type="project" value="InterPro"/>
</dbReference>
<dbReference type="AlphaFoldDB" id="A0A2J6QQB3"/>
<accession>A0A2J6QQB3</accession>
<name>A0A2J6QQB3_9HELO</name>
<feature type="domain" description="RNase MRP protein 1 RNA binding" evidence="2">
    <location>
        <begin position="14"/>
        <end position="120"/>
    </location>
</feature>
<dbReference type="PANTHER" id="PTHR37792:SF1">
    <property type="entry name" value="RIBONUCLEASE MRP PROTEIN SUBUNIT RMP1"/>
    <property type="match status" value="1"/>
</dbReference>
<evidence type="ECO:0000313" key="4">
    <source>
        <dbReference type="Proteomes" id="UP000235672"/>
    </source>
</evidence>
<proteinExistence type="predicted"/>
<reference evidence="3 4" key="1">
    <citation type="submission" date="2016-05" db="EMBL/GenBank/DDBJ databases">
        <title>A degradative enzymes factory behind the ericoid mycorrhizal symbiosis.</title>
        <authorList>
            <consortium name="DOE Joint Genome Institute"/>
            <person name="Martino E."/>
            <person name="Morin E."/>
            <person name="Grelet G."/>
            <person name="Kuo A."/>
            <person name="Kohler A."/>
            <person name="Daghino S."/>
            <person name="Barry K."/>
            <person name="Choi C."/>
            <person name="Cichocki N."/>
            <person name="Clum A."/>
            <person name="Copeland A."/>
            <person name="Hainaut M."/>
            <person name="Haridas S."/>
            <person name="Labutti K."/>
            <person name="Lindquist E."/>
            <person name="Lipzen A."/>
            <person name="Khouja H.-R."/>
            <person name="Murat C."/>
            <person name="Ohm R."/>
            <person name="Olson A."/>
            <person name="Spatafora J."/>
            <person name="Veneault-Fourrey C."/>
            <person name="Henrissat B."/>
            <person name="Grigoriev I."/>
            <person name="Martin F."/>
            <person name="Perotto S."/>
        </authorList>
    </citation>
    <scope>NUCLEOTIDE SEQUENCE [LARGE SCALE GENOMIC DNA]</scope>
    <source>
        <strain evidence="3 4">UAMH 7357</strain>
    </source>
</reference>
<dbReference type="CDD" id="cd22573">
    <property type="entry name" value="RMP1_RBD"/>
    <property type="match status" value="1"/>
</dbReference>
<dbReference type="Proteomes" id="UP000235672">
    <property type="component" value="Unassembled WGS sequence"/>
</dbReference>
<dbReference type="Pfam" id="PF20945">
    <property type="entry name" value="RMP1"/>
    <property type="match status" value="1"/>
</dbReference>
<dbReference type="InterPro" id="IPR047205">
    <property type="entry name" value="RMP1"/>
</dbReference>
<keyword evidence="4" id="KW-1185">Reference proteome</keyword>
<evidence type="ECO:0000259" key="2">
    <source>
        <dbReference type="Pfam" id="PF20945"/>
    </source>
</evidence>
<protein>
    <recommendedName>
        <fullName evidence="2">RNase MRP protein 1 RNA binding domain-containing protein</fullName>
    </recommendedName>
</protein>
<dbReference type="EMBL" id="KZ613464">
    <property type="protein sequence ID" value="PMD28442.1"/>
    <property type="molecule type" value="Genomic_DNA"/>
</dbReference>
<evidence type="ECO:0000256" key="1">
    <source>
        <dbReference type="SAM" id="MobiDB-lite"/>
    </source>
</evidence>